<evidence type="ECO:0000259" key="1">
    <source>
        <dbReference type="Pfam" id="PF13649"/>
    </source>
</evidence>
<dbReference type="AlphaFoldDB" id="A0A1I3B0Z8"/>
<keyword evidence="2" id="KW-0489">Methyltransferase</keyword>
<keyword evidence="2" id="KW-0808">Transferase</keyword>
<organism evidence="2 3">
    <name type="scientific">Actinopolymorpha cephalotaxi</name>
    <dbReference type="NCBI Taxonomy" id="504797"/>
    <lineage>
        <taxon>Bacteria</taxon>
        <taxon>Bacillati</taxon>
        <taxon>Actinomycetota</taxon>
        <taxon>Actinomycetes</taxon>
        <taxon>Propionibacteriales</taxon>
        <taxon>Actinopolymorphaceae</taxon>
        <taxon>Actinopolymorpha</taxon>
    </lineage>
</organism>
<dbReference type="Gene3D" id="3.40.50.150">
    <property type="entry name" value="Vaccinia Virus protein VP39"/>
    <property type="match status" value="1"/>
</dbReference>
<proteinExistence type="predicted"/>
<evidence type="ECO:0000313" key="2">
    <source>
        <dbReference type="EMBL" id="SFH55973.1"/>
    </source>
</evidence>
<accession>A0A1I3B0Z8</accession>
<dbReference type="Pfam" id="PF13649">
    <property type="entry name" value="Methyltransf_25"/>
    <property type="match status" value="1"/>
</dbReference>
<name>A0A1I3B0Z8_9ACTN</name>
<dbReference type="SUPFAM" id="SSF53335">
    <property type="entry name" value="S-adenosyl-L-methionine-dependent methyltransferases"/>
    <property type="match status" value="1"/>
</dbReference>
<dbReference type="InterPro" id="IPR050723">
    <property type="entry name" value="CFA/CMAS"/>
</dbReference>
<gene>
    <name evidence="2" type="ORF">SAMN05421678_12178</name>
</gene>
<dbReference type="GO" id="GO:0008168">
    <property type="term" value="F:methyltransferase activity"/>
    <property type="evidence" value="ECO:0007669"/>
    <property type="project" value="UniProtKB-KW"/>
</dbReference>
<evidence type="ECO:0000313" key="3">
    <source>
        <dbReference type="Proteomes" id="UP000199052"/>
    </source>
</evidence>
<dbReference type="EMBL" id="FOOI01000021">
    <property type="protein sequence ID" value="SFH55973.1"/>
    <property type="molecule type" value="Genomic_DNA"/>
</dbReference>
<dbReference type="CDD" id="cd02440">
    <property type="entry name" value="AdoMet_MTases"/>
    <property type="match status" value="1"/>
</dbReference>
<protein>
    <submittedName>
        <fullName evidence="2">Methyltransferase domain-containing protein</fullName>
    </submittedName>
</protein>
<dbReference type="STRING" id="504797.SAMN05421678_12178"/>
<dbReference type="PANTHER" id="PTHR43667:SF2">
    <property type="entry name" value="FATTY ACID C-METHYL TRANSFERASE"/>
    <property type="match status" value="1"/>
</dbReference>
<dbReference type="InterPro" id="IPR041698">
    <property type="entry name" value="Methyltransf_25"/>
</dbReference>
<sequence>MVDLRVIGESHGGLQSPLSEGKVRALGRRMRLGAGQRVLDVGAGTGALTVLFAKEFGCQIRAVESCAEFVAAGTERARRAGVEELVEYVTCDAAELALEAEAYDAALCIGAAWVLGGFVKTAEALRATVRPRACLPNVGLPGCDG</sequence>
<reference evidence="2 3" key="1">
    <citation type="submission" date="2016-10" db="EMBL/GenBank/DDBJ databases">
        <authorList>
            <person name="de Groot N.N."/>
        </authorList>
    </citation>
    <scope>NUCLEOTIDE SEQUENCE [LARGE SCALE GENOMIC DNA]</scope>
    <source>
        <strain evidence="2 3">CPCC 202808</strain>
    </source>
</reference>
<dbReference type="PANTHER" id="PTHR43667">
    <property type="entry name" value="CYCLOPROPANE-FATTY-ACYL-PHOSPHOLIPID SYNTHASE"/>
    <property type="match status" value="1"/>
</dbReference>
<dbReference type="GO" id="GO:0032259">
    <property type="term" value="P:methylation"/>
    <property type="evidence" value="ECO:0007669"/>
    <property type="project" value="UniProtKB-KW"/>
</dbReference>
<dbReference type="Proteomes" id="UP000199052">
    <property type="component" value="Unassembled WGS sequence"/>
</dbReference>
<dbReference type="InterPro" id="IPR029063">
    <property type="entry name" value="SAM-dependent_MTases_sf"/>
</dbReference>
<feature type="domain" description="Methyltransferase" evidence="1">
    <location>
        <begin position="38"/>
        <end position="113"/>
    </location>
</feature>